<dbReference type="InterPro" id="IPR013425">
    <property type="entry name" value="Autotrns_rpt"/>
</dbReference>
<feature type="chain" id="PRO_5047448101" evidence="2">
    <location>
        <begin position="38"/>
        <end position="402"/>
    </location>
</feature>
<dbReference type="Gene3D" id="2.160.20.20">
    <property type="match status" value="1"/>
</dbReference>
<dbReference type="NCBIfam" id="TIGR02601">
    <property type="entry name" value="autotrns_rpt"/>
    <property type="match status" value="1"/>
</dbReference>
<reference evidence="4" key="1">
    <citation type="journal article" date="2021" name="Syst. Appl. Microbiol.">
        <title>Roseomonas hellenica sp. nov., isolated from roots of wild-growing Alkanna tinctoria.</title>
        <authorList>
            <person name="Rat A."/>
            <person name="Naranjo H.D."/>
            <person name="Lebbe L."/>
            <person name="Cnockaert M."/>
            <person name="Krigas N."/>
            <person name="Grigoriadou K."/>
            <person name="Maloupa E."/>
            <person name="Willems A."/>
        </authorList>
    </citation>
    <scope>NUCLEOTIDE SEQUENCE [LARGE SCALE GENOMIC DNA]</scope>
    <source>
        <strain evidence="4">LMG 31523</strain>
    </source>
</reference>
<evidence type="ECO:0000256" key="1">
    <source>
        <dbReference type="ARBA" id="ARBA00022729"/>
    </source>
</evidence>
<dbReference type="Proteomes" id="UP001196870">
    <property type="component" value="Unassembled WGS sequence"/>
</dbReference>
<evidence type="ECO:0000313" key="4">
    <source>
        <dbReference type="Proteomes" id="UP001196870"/>
    </source>
</evidence>
<name>A0ABS5F9U8_9PROT</name>
<dbReference type="InterPro" id="IPR011050">
    <property type="entry name" value="Pectin_lyase_fold/virulence"/>
</dbReference>
<feature type="non-terminal residue" evidence="3">
    <location>
        <position position="402"/>
    </location>
</feature>
<organism evidence="3 4">
    <name type="scientific">Plastoroseomonas hellenica</name>
    <dbReference type="NCBI Taxonomy" id="2687306"/>
    <lineage>
        <taxon>Bacteria</taxon>
        <taxon>Pseudomonadati</taxon>
        <taxon>Pseudomonadota</taxon>
        <taxon>Alphaproteobacteria</taxon>
        <taxon>Acetobacterales</taxon>
        <taxon>Acetobacteraceae</taxon>
        <taxon>Plastoroseomonas</taxon>
    </lineage>
</organism>
<dbReference type="SUPFAM" id="SSF51126">
    <property type="entry name" value="Pectin lyase-like"/>
    <property type="match status" value="1"/>
</dbReference>
<sequence>MTAASASGANARMHNLKYVALVAPSVLIAFGMAPASAACVTNGTTITCDATTPQSTIIGGGDAPAGDGTTVLVQSNASVAVGDSPAISLRDGANITVSSGATVSATAVATAGGYGTGGNTIEVRSRGTITIDQGGSVLALGTQGSGEAINLQGGNNTVTNNGLIRAFNAAAIWIQSSTGVNTIVNNATGVIQAPGAVLGVSGTATIDFTNHGQVIGDLVFADGDDFLHIFTGSQITGTLSGGGGSDNVVLSGTGSDAISGTFAGFELLTKNDSGTWTITGAITGPTAVIVDAGTLIITGDNSAYAGSVSVNPAGTLQGRAQVLPQAITDNGLVRFAQTDDGTYAGLITGTGAVEKTGAGVLTLAPAAVGGNTYSGGTIITQGVLAIAADNAIGAATGPLTFN</sequence>
<dbReference type="EMBL" id="JAAGBB010000099">
    <property type="protein sequence ID" value="MBR0669333.1"/>
    <property type="molecule type" value="Genomic_DNA"/>
</dbReference>
<dbReference type="Pfam" id="PF12951">
    <property type="entry name" value="PATR"/>
    <property type="match status" value="3"/>
</dbReference>
<comment type="caution">
    <text evidence="3">The sequence shown here is derived from an EMBL/GenBank/DDBJ whole genome shotgun (WGS) entry which is preliminary data.</text>
</comment>
<keyword evidence="4" id="KW-1185">Reference proteome</keyword>
<protein>
    <submittedName>
        <fullName evidence="3">Autotransporter outer membrane beta-barrel domain-containing protein</fullName>
    </submittedName>
</protein>
<keyword evidence="1 2" id="KW-0732">Signal</keyword>
<gene>
    <name evidence="3" type="ORF">GXW71_33595</name>
</gene>
<evidence type="ECO:0000313" key="3">
    <source>
        <dbReference type="EMBL" id="MBR0669333.1"/>
    </source>
</evidence>
<accession>A0ABS5F9U8</accession>
<dbReference type="InterPro" id="IPR012332">
    <property type="entry name" value="Autotransporter_pectin_lyase_C"/>
</dbReference>
<dbReference type="RefSeq" id="WP_211858273.1">
    <property type="nucleotide sequence ID" value="NZ_JAAGBB010000099.1"/>
</dbReference>
<feature type="signal peptide" evidence="2">
    <location>
        <begin position="1"/>
        <end position="37"/>
    </location>
</feature>
<proteinExistence type="predicted"/>
<evidence type="ECO:0000256" key="2">
    <source>
        <dbReference type="SAM" id="SignalP"/>
    </source>
</evidence>